<dbReference type="Gene3D" id="3.20.20.450">
    <property type="entry name" value="EAL domain"/>
    <property type="match status" value="1"/>
</dbReference>
<evidence type="ECO:0000259" key="3">
    <source>
        <dbReference type="PROSITE" id="PS50883"/>
    </source>
</evidence>
<name>A0ABT0JWA8_9ACTN</name>
<dbReference type="PROSITE" id="PS50883">
    <property type="entry name" value="EAL"/>
    <property type="match status" value="1"/>
</dbReference>
<dbReference type="Pfam" id="PF00990">
    <property type="entry name" value="GGDEF"/>
    <property type="match status" value="1"/>
</dbReference>
<dbReference type="PANTHER" id="PTHR33121">
    <property type="entry name" value="CYCLIC DI-GMP PHOSPHODIESTERASE PDEF"/>
    <property type="match status" value="1"/>
</dbReference>
<dbReference type="InterPro" id="IPR043128">
    <property type="entry name" value="Rev_trsase/Diguanyl_cyclase"/>
</dbReference>
<organism evidence="5 6">
    <name type="scientific">Frankia umida</name>
    <dbReference type="NCBI Taxonomy" id="573489"/>
    <lineage>
        <taxon>Bacteria</taxon>
        <taxon>Bacillati</taxon>
        <taxon>Actinomycetota</taxon>
        <taxon>Actinomycetes</taxon>
        <taxon>Frankiales</taxon>
        <taxon>Frankiaceae</taxon>
        <taxon>Frankia</taxon>
    </lineage>
</organism>
<keyword evidence="2" id="KW-0472">Membrane</keyword>
<dbReference type="PROSITE" id="PS50887">
    <property type="entry name" value="GGDEF"/>
    <property type="match status" value="1"/>
</dbReference>
<feature type="transmembrane region" description="Helical" evidence="2">
    <location>
        <begin position="119"/>
        <end position="141"/>
    </location>
</feature>
<feature type="region of interest" description="Disordered" evidence="1">
    <location>
        <begin position="761"/>
        <end position="789"/>
    </location>
</feature>
<feature type="transmembrane region" description="Helical" evidence="2">
    <location>
        <begin position="245"/>
        <end position="268"/>
    </location>
</feature>
<feature type="compositionally biased region" description="Low complexity" evidence="1">
    <location>
        <begin position="765"/>
        <end position="774"/>
    </location>
</feature>
<dbReference type="SUPFAM" id="SSF141868">
    <property type="entry name" value="EAL domain-like"/>
    <property type="match status" value="1"/>
</dbReference>
<dbReference type="Proteomes" id="UP001201873">
    <property type="component" value="Unassembled WGS sequence"/>
</dbReference>
<dbReference type="InterPro" id="IPR029787">
    <property type="entry name" value="Nucleotide_cyclase"/>
</dbReference>
<dbReference type="NCBIfam" id="TIGR00254">
    <property type="entry name" value="GGDEF"/>
    <property type="match status" value="1"/>
</dbReference>
<evidence type="ECO:0000313" key="5">
    <source>
        <dbReference type="EMBL" id="MCK9875813.1"/>
    </source>
</evidence>
<feature type="transmembrane region" description="Helical" evidence="2">
    <location>
        <begin position="90"/>
        <end position="107"/>
    </location>
</feature>
<keyword evidence="2" id="KW-0812">Transmembrane</keyword>
<dbReference type="SMART" id="SM00267">
    <property type="entry name" value="GGDEF"/>
    <property type="match status" value="1"/>
</dbReference>
<dbReference type="InterPro" id="IPR035919">
    <property type="entry name" value="EAL_sf"/>
</dbReference>
<dbReference type="SUPFAM" id="SSF55073">
    <property type="entry name" value="Nucleotide cyclase"/>
    <property type="match status" value="1"/>
</dbReference>
<dbReference type="PANTHER" id="PTHR33121:SF70">
    <property type="entry name" value="SIGNALING PROTEIN YKOW"/>
    <property type="match status" value="1"/>
</dbReference>
<evidence type="ECO:0000256" key="2">
    <source>
        <dbReference type="SAM" id="Phobius"/>
    </source>
</evidence>
<dbReference type="CDD" id="cd01948">
    <property type="entry name" value="EAL"/>
    <property type="match status" value="1"/>
</dbReference>
<dbReference type="SMART" id="SM00052">
    <property type="entry name" value="EAL"/>
    <property type="match status" value="1"/>
</dbReference>
<protein>
    <submittedName>
        <fullName evidence="5">EAL domain-containing protein</fullName>
    </submittedName>
</protein>
<feature type="transmembrane region" description="Helical" evidence="2">
    <location>
        <begin position="55"/>
        <end position="74"/>
    </location>
</feature>
<dbReference type="Gene3D" id="3.30.70.270">
    <property type="match status" value="1"/>
</dbReference>
<feature type="transmembrane region" description="Helical" evidence="2">
    <location>
        <begin position="211"/>
        <end position="233"/>
    </location>
</feature>
<dbReference type="CDD" id="cd01949">
    <property type="entry name" value="GGDEF"/>
    <property type="match status" value="1"/>
</dbReference>
<accession>A0ABT0JWA8</accession>
<sequence length="789" mass="83302">MLLVFVAVPLAVASFEVGPSGLGAQARSLRFCVALGSGGICLARAALVRGERLPWALLGAGLVSYSGGIIYHNATAGGQSATLGPSPADIGWLLFYPACYAAVILLLRRRLVRLHRSVWLDAVAGVLGIAALTSGLAVLMARSSAELDVWSLTINVVYPVADLLLILLVVTVFGLLGWRPGRVWWLLGASLVGFAGADSLLLMIVEAGWEPPVGVLSTLWLFSTLTPALAAWVRPRWQPSARMSGWGVITVPLVLAVLALGLLVVGATVDLPPVTVALAAATVLAALARAACTFVEVQHLAESSVLARTDDLTGLANRRAFLERLARLEHDGTAGRAVLLLLDLDRFKTINDSLGHHTGDALLIQVGSRICAALRPGDLLARLGGDEFAVLLDNADADVARRVADRILAILAEPFDVGGTTLHVTASIGAAIHPDDVTADLLPPPTATTTAAAVATAAAPAVTAGPGGTQVLLRRADVAMYAAKADRSGFATFHPGLDAGSRERLDLVEQLRAALGTGQLEVFYQVKVALASGRTESVEALVRWRHPTRGLLGPELFIPLAEQAGFIQMLTGEVLGIALDQARRWRVAGLDITVAVNITAPDLLDPEFPTRVRGLLTRFGLPPTALELEITETALMRDQDCSARMLAALRQHGIGIAVDDYGVGYSSLARLLELPVDVLKLDKSFLRRTVDDIRAEEIVRSTVRLAHALGLRIVVEGVETAAAVRMLGDVGCDLAQGYFFGEPGPAETITEHLRRCRETMGPDQTTATARTAAADHPTVADQASVGVTQ</sequence>
<feature type="transmembrane region" description="Helical" evidence="2">
    <location>
        <begin position="24"/>
        <end position="43"/>
    </location>
</feature>
<gene>
    <name evidence="5" type="ORF">MXD59_08510</name>
</gene>
<feature type="transmembrane region" description="Helical" evidence="2">
    <location>
        <begin position="183"/>
        <end position="205"/>
    </location>
</feature>
<dbReference type="EMBL" id="JALKFT010000006">
    <property type="protein sequence ID" value="MCK9875813.1"/>
    <property type="molecule type" value="Genomic_DNA"/>
</dbReference>
<evidence type="ECO:0000313" key="6">
    <source>
        <dbReference type="Proteomes" id="UP001201873"/>
    </source>
</evidence>
<dbReference type="InterPro" id="IPR001633">
    <property type="entry name" value="EAL_dom"/>
</dbReference>
<evidence type="ECO:0000259" key="4">
    <source>
        <dbReference type="PROSITE" id="PS50887"/>
    </source>
</evidence>
<feature type="domain" description="EAL" evidence="3">
    <location>
        <begin position="504"/>
        <end position="757"/>
    </location>
</feature>
<evidence type="ECO:0000256" key="1">
    <source>
        <dbReference type="SAM" id="MobiDB-lite"/>
    </source>
</evidence>
<dbReference type="InterPro" id="IPR050706">
    <property type="entry name" value="Cyclic-di-GMP_PDE-like"/>
</dbReference>
<feature type="domain" description="GGDEF" evidence="4">
    <location>
        <begin position="335"/>
        <end position="476"/>
    </location>
</feature>
<proteinExistence type="predicted"/>
<dbReference type="Pfam" id="PF00563">
    <property type="entry name" value="EAL"/>
    <property type="match status" value="1"/>
</dbReference>
<dbReference type="InterPro" id="IPR000160">
    <property type="entry name" value="GGDEF_dom"/>
</dbReference>
<reference evidence="5 6" key="1">
    <citation type="submission" date="2022-04" db="EMBL/GenBank/DDBJ databases">
        <title>Genome diversity in the genus Frankia.</title>
        <authorList>
            <person name="Carlos-Shanley C."/>
            <person name="Hahn D."/>
        </authorList>
    </citation>
    <scope>NUCLEOTIDE SEQUENCE [LARGE SCALE GENOMIC DNA]</scope>
    <source>
        <strain evidence="5 6">Ag45/Mut15</strain>
    </source>
</reference>
<keyword evidence="6" id="KW-1185">Reference proteome</keyword>
<feature type="transmembrane region" description="Helical" evidence="2">
    <location>
        <begin position="156"/>
        <end position="176"/>
    </location>
</feature>
<dbReference type="RefSeq" id="WP_248824272.1">
    <property type="nucleotide sequence ID" value="NZ_JALKFT010000006.1"/>
</dbReference>
<comment type="caution">
    <text evidence="5">The sequence shown here is derived from an EMBL/GenBank/DDBJ whole genome shotgun (WGS) entry which is preliminary data.</text>
</comment>
<keyword evidence="2" id="KW-1133">Transmembrane helix</keyword>